<evidence type="ECO:0000256" key="3">
    <source>
        <dbReference type="ARBA" id="ARBA00022801"/>
    </source>
</evidence>
<evidence type="ECO:0000259" key="6">
    <source>
        <dbReference type="PROSITE" id="PS50106"/>
    </source>
</evidence>
<proteinExistence type="inferred from homology"/>
<dbReference type="Pfam" id="PF03572">
    <property type="entry name" value="Peptidase_S41"/>
    <property type="match status" value="1"/>
</dbReference>
<evidence type="ECO:0000256" key="4">
    <source>
        <dbReference type="ARBA" id="ARBA00022825"/>
    </source>
</evidence>
<comment type="similarity">
    <text evidence="1 5">Belongs to the peptidase S41A family.</text>
</comment>
<dbReference type="PANTHER" id="PTHR32060">
    <property type="entry name" value="TAIL-SPECIFIC PROTEASE"/>
    <property type="match status" value="1"/>
</dbReference>
<dbReference type="GO" id="GO:0030288">
    <property type="term" value="C:outer membrane-bounded periplasmic space"/>
    <property type="evidence" value="ECO:0007669"/>
    <property type="project" value="TreeGrafter"/>
</dbReference>
<dbReference type="GO" id="GO:0006508">
    <property type="term" value="P:proteolysis"/>
    <property type="evidence" value="ECO:0007669"/>
    <property type="project" value="UniProtKB-KW"/>
</dbReference>
<dbReference type="SUPFAM" id="SSF52096">
    <property type="entry name" value="ClpP/crotonase"/>
    <property type="match status" value="1"/>
</dbReference>
<dbReference type="InterPro" id="IPR036034">
    <property type="entry name" value="PDZ_sf"/>
</dbReference>
<evidence type="ECO:0000256" key="5">
    <source>
        <dbReference type="RuleBase" id="RU004404"/>
    </source>
</evidence>
<dbReference type="InterPro" id="IPR041489">
    <property type="entry name" value="PDZ_6"/>
</dbReference>
<reference evidence="8" key="1">
    <citation type="submission" date="2018-11" db="EMBL/GenBank/DDBJ databases">
        <title>Genome sequencing of a novel mesophilic and cellulolytic organism within the genus Hungateiclostridium.</title>
        <authorList>
            <person name="Rettenmaier R."/>
            <person name="Liebl W."/>
            <person name="Zverlov V."/>
        </authorList>
    </citation>
    <scope>NUCLEOTIDE SEQUENCE [LARGE SCALE GENOMIC DNA]</scope>
    <source>
        <strain evidence="8">N2K1</strain>
    </source>
</reference>
<dbReference type="InterPro" id="IPR002477">
    <property type="entry name" value="Peptidoglycan-bd-like"/>
</dbReference>
<gene>
    <name evidence="7" type="ORF">EFD62_09740</name>
</gene>
<evidence type="ECO:0000313" key="8">
    <source>
        <dbReference type="Proteomes" id="UP000289166"/>
    </source>
</evidence>
<dbReference type="InterPro" id="IPR005151">
    <property type="entry name" value="Tail-specific_protease"/>
</dbReference>
<keyword evidence="2 5" id="KW-0645">Protease</keyword>
<dbReference type="CDD" id="cd07560">
    <property type="entry name" value="Peptidase_S41_CPP"/>
    <property type="match status" value="1"/>
</dbReference>
<protein>
    <submittedName>
        <fullName evidence="7">PDZ domain-containing protein</fullName>
    </submittedName>
</protein>
<dbReference type="SMART" id="SM00228">
    <property type="entry name" value="PDZ"/>
    <property type="match status" value="1"/>
</dbReference>
<organism evidence="7 8">
    <name type="scientific">Acetivibrio mesophilus</name>
    <dbReference type="NCBI Taxonomy" id="2487273"/>
    <lineage>
        <taxon>Bacteria</taxon>
        <taxon>Bacillati</taxon>
        <taxon>Bacillota</taxon>
        <taxon>Clostridia</taxon>
        <taxon>Eubacteriales</taxon>
        <taxon>Oscillospiraceae</taxon>
        <taxon>Acetivibrio</taxon>
    </lineage>
</organism>
<evidence type="ECO:0000256" key="1">
    <source>
        <dbReference type="ARBA" id="ARBA00009179"/>
    </source>
</evidence>
<dbReference type="Gene3D" id="3.30.750.44">
    <property type="match status" value="1"/>
</dbReference>
<dbReference type="EMBL" id="RLII01000011">
    <property type="protein sequence ID" value="RXE58911.1"/>
    <property type="molecule type" value="Genomic_DNA"/>
</dbReference>
<keyword evidence="8" id="KW-1185">Reference proteome</keyword>
<dbReference type="SUPFAM" id="SSF50156">
    <property type="entry name" value="PDZ domain-like"/>
    <property type="match status" value="1"/>
</dbReference>
<dbReference type="InterPro" id="IPR029045">
    <property type="entry name" value="ClpP/crotonase-like_dom_sf"/>
</dbReference>
<dbReference type="Pfam" id="PF17820">
    <property type="entry name" value="PDZ_6"/>
    <property type="match status" value="1"/>
</dbReference>
<dbReference type="OrthoDB" id="9812068at2"/>
<feature type="domain" description="PDZ" evidence="6">
    <location>
        <begin position="98"/>
        <end position="158"/>
    </location>
</feature>
<dbReference type="Pfam" id="PF01471">
    <property type="entry name" value="PG_binding_1"/>
    <property type="match status" value="1"/>
</dbReference>
<dbReference type="Gene3D" id="1.10.101.10">
    <property type="entry name" value="PGBD-like superfamily/PGBD"/>
    <property type="match status" value="1"/>
</dbReference>
<dbReference type="AlphaFoldDB" id="A0A4Q0I3W9"/>
<dbReference type="GO" id="GO:0004175">
    <property type="term" value="F:endopeptidase activity"/>
    <property type="evidence" value="ECO:0007669"/>
    <property type="project" value="TreeGrafter"/>
</dbReference>
<dbReference type="NCBIfam" id="TIGR00225">
    <property type="entry name" value="prc"/>
    <property type="match status" value="1"/>
</dbReference>
<dbReference type="Proteomes" id="UP000289166">
    <property type="component" value="Unassembled WGS sequence"/>
</dbReference>
<evidence type="ECO:0000313" key="7">
    <source>
        <dbReference type="EMBL" id="RXE58911.1"/>
    </source>
</evidence>
<dbReference type="InterPro" id="IPR036366">
    <property type="entry name" value="PGBDSf"/>
</dbReference>
<keyword evidence="3 5" id="KW-0378">Hydrolase</keyword>
<dbReference type="SMART" id="SM00245">
    <property type="entry name" value="TSPc"/>
    <property type="match status" value="1"/>
</dbReference>
<dbReference type="InterPro" id="IPR036365">
    <property type="entry name" value="PGBD-like_sf"/>
</dbReference>
<dbReference type="Gene3D" id="3.90.226.10">
    <property type="entry name" value="2-enoyl-CoA Hydratase, Chain A, domain 1"/>
    <property type="match status" value="1"/>
</dbReference>
<dbReference type="GO" id="GO:0008236">
    <property type="term" value="F:serine-type peptidase activity"/>
    <property type="evidence" value="ECO:0007669"/>
    <property type="project" value="UniProtKB-KW"/>
</dbReference>
<dbReference type="Gene3D" id="2.30.42.10">
    <property type="match status" value="1"/>
</dbReference>
<sequence>MNVTGKSLKKALLSLVICCILISGTGIVCAEEIIIQEKGISSADYFKGIIDMAEDKYKGEVTRKQMMEGALKGMFDTMDPYTVYYTMEEAESFFTDINGSYTGIGVVMSELDGKIVIDQVYSSSPAEEAGIQKGDTIVEVDGKSTQKATLEEVSGLIKGPEGTKVVIGVLRGGTGKIVRLIVTRRQIVLNPVTYKIEGDIGYIKLEIFNSNASQAMDEALKKMDKSKITKIILDLRDNPGGDVSQAVAIARRFVKKGLITKLDFKSESQKDEEYYSNLKELKYKLVVLVNEYSASASEILAGAIQDTDSGVLVGTTTFGKGKVQNLYPILTPEAAQKYEKETGEIFVNGYDLLSEHGIYPSDDEIMGWLKITTGEYYTPGGRMIDGVGLEPDIYIEDSLADNAIVFEGVKKLQKVTKPCLNTESEDVLSAESILMLMGYEVDTPDRLMDEKTVRAVAQFQKDCGLYSYGILDFATQQALNDKLDELIIMKNRDRQYEKAVELLKN</sequence>
<keyword evidence="4 5" id="KW-0720">Serine protease</keyword>
<dbReference type="InterPro" id="IPR001478">
    <property type="entry name" value="PDZ"/>
</dbReference>
<name>A0A4Q0I3W9_9FIRM</name>
<dbReference type="GO" id="GO:0007165">
    <property type="term" value="P:signal transduction"/>
    <property type="evidence" value="ECO:0007669"/>
    <property type="project" value="TreeGrafter"/>
</dbReference>
<accession>A0A4Q0I3W9</accession>
<dbReference type="PANTHER" id="PTHR32060:SF22">
    <property type="entry name" value="CARBOXYL-TERMINAL-PROCESSING PEPTIDASE 3, CHLOROPLASTIC"/>
    <property type="match status" value="1"/>
</dbReference>
<dbReference type="PROSITE" id="PS50106">
    <property type="entry name" value="PDZ"/>
    <property type="match status" value="1"/>
</dbReference>
<dbReference type="InterPro" id="IPR004447">
    <property type="entry name" value="Peptidase_S41A"/>
</dbReference>
<evidence type="ECO:0000256" key="2">
    <source>
        <dbReference type="ARBA" id="ARBA00022670"/>
    </source>
</evidence>
<dbReference type="SUPFAM" id="SSF47090">
    <property type="entry name" value="PGBD-like"/>
    <property type="match status" value="1"/>
</dbReference>
<comment type="caution">
    <text evidence="7">The sequence shown here is derived from an EMBL/GenBank/DDBJ whole genome shotgun (WGS) entry which is preliminary data.</text>
</comment>
<dbReference type="CDD" id="cd06782">
    <property type="entry name" value="cpPDZ_CPP-like"/>
    <property type="match status" value="1"/>
</dbReference>